<proteinExistence type="inferred from homology"/>
<dbReference type="PANTHER" id="PTHR43386">
    <property type="entry name" value="OLIGOPEPTIDE TRANSPORT SYSTEM PERMEASE PROTEIN APPC"/>
    <property type="match status" value="1"/>
</dbReference>
<evidence type="ECO:0000313" key="12">
    <source>
        <dbReference type="EMBL" id="SDW65207.1"/>
    </source>
</evidence>
<dbReference type="Pfam" id="PF12911">
    <property type="entry name" value="OppC_N"/>
    <property type="match status" value="1"/>
</dbReference>
<dbReference type="CDD" id="cd06261">
    <property type="entry name" value="TM_PBP2"/>
    <property type="match status" value="1"/>
</dbReference>
<evidence type="ECO:0000256" key="3">
    <source>
        <dbReference type="ARBA" id="ARBA00022475"/>
    </source>
</evidence>
<evidence type="ECO:0000313" key="11">
    <source>
        <dbReference type="EMBL" id="GHE00235.1"/>
    </source>
</evidence>
<reference evidence="12 13" key="2">
    <citation type="submission" date="2016-10" db="EMBL/GenBank/DDBJ databases">
        <authorList>
            <person name="Varghese N."/>
            <person name="Submissions S."/>
        </authorList>
    </citation>
    <scope>NUCLEOTIDE SEQUENCE [LARGE SCALE GENOMIC DNA]</scope>
    <source>
        <strain evidence="12 13">DSM 24802</strain>
    </source>
</reference>
<dbReference type="Proteomes" id="UP000199541">
    <property type="component" value="Unassembled WGS sequence"/>
</dbReference>
<dbReference type="InterPro" id="IPR050366">
    <property type="entry name" value="BP-dependent_transpt_permease"/>
</dbReference>
<dbReference type="InterPro" id="IPR035906">
    <property type="entry name" value="MetI-like_sf"/>
</dbReference>
<dbReference type="Pfam" id="PF00528">
    <property type="entry name" value="BPD_transp_1"/>
    <property type="match status" value="1"/>
</dbReference>
<comment type="caution">
    <text evidence="11">The sequence shown here is derived from an EMBL/GenBank/DDBJ whole genome shotgun (WGS) entry which is preliminary data.</text>
</comment>
<evidence type="ECO:0000256" key="5">
    <source>
        <dbReference type="ARBA" id="ARBA00022856"/>
    </source>
</evidence>
<reference evidence="11" key="3">
    <citation type="submission" date="2023-06" db="EMBL/GenBank/DDBJ databases">
        <authorList>
            <person name="Sun Q."/>
            <person name="Zhou Y."/>
        </authorList>
    </citation>
    <scope>NUCLEOTIDE SEQUENCE</scope>
    <source>
        <strain evidence="11">CGMCC 1.10859</strain>
    </source>
</reference>
<dbReference type="GO" id="GO:0005886">
    <property type="term" value="C:plasma membrane"/>
    <property type="evidence" value="ECO:0007669"/>
    <property type="project" value="UniProtKB-SubCell"/>
</dbReference>
<evidence type="ECO:0000256" key="6">
    <source>
        <dbReference type="ARBA" id="ARBA00022927"/>
    </source>
</evidence>
<dbReference type="EMBL" id="BNAB01000004">
    <property type="protein sequence ID" value="GHE00235.1"/>
    <property type="molecule type" value="Genomic_DNA"/>
</dbReference>
<evidence type="ECO:0000256" key="7">
    <source>
        <dbReference type="ARBA" id="ARBA00022989"/>
    </source>
</evidence>
<protein>
    <submittedName>
        <fullName evidence="11">Peptide ABC transporter permease</fullName>
    </submittedName>
    <submittedName>
        <fullName evidence="12">Peptide/nickel transport system permease protein</fullName>
    </submittedName>
</protein>
<evidence type="ECO:0000256" key="4">
    <source>
        <dbReference type="ARBA" id="ARBA00022692"/>
    </source>
</evidence>
<organism evidence="11 14">
    <name type="scientific">Allgaiera indica</name>
    <dbReference type="NCBI Taxonomy" id="765699"/>
    <lineage>
        <taxon>Bacteria</taxon>
        <taxon>Pseudomonadati</taxon>
        <taxon>Pseudomonadota</taxon>
        <taxon>Alphaproteobacteria</taxon>
        <taxon>Rhodobacterales</taxon>
        <taxon>Paracoccaceae</taxon>
        <taxon>Allgaiera</taxon>
    </lineage>
</organism>
<dbReference type="InterPro" id="IPR000515">
    <property type="entry name" value="MetI-like"/>
</dbReference>
<keyword evidence="6" id="KW-0653">Protein transport</keyword>
<keyword evidence="7 9" id="KW-1133">Transmembrane helix</keyword>
<keyword evidence="3" id="KW-1003">Cell membrane</keyword>
<dbReference type="PANTHER" id="PTHR43386:SF1">
    <property type="entry name" value="D,D-DIPEPTIDE TRANSPORT SYSTEM PERMEASE PROTEIN DDPC-RELATED"/>
    <property type="match status" value="1"/>
</dbReference>
<dbReference type="Gene3D" id="1.10.3720.10">
    <property type="entry name" value="MetI-like"/>
    <property type="match status" value="1"/>
</dbReference>
<dbReference type="GO" id="GO:0015833">
    <property type="term" value="P:peptide transport"/>
    <property type="evidence" value="ECO:0007669"/>
    <property type="project" value="UniProtKB-KW"/>
</dbReference>
<comment type="similarity">
    <text evidence="9">Belongs to the binding-protein-dependent transport system permease family.</text>
</comment>
<feature type="transmembrane region" description="Helical" evidence="9">
    <location>
        <begin position="104"/>
        <end position="129"/>
    </location>
</feature>
<evidence type="ECO:0000256" key="2">
    <source>
        <dbReference type="ARBA" id="ARBA00022448"/>
    </source>
</evidence>
<comment type="subcellular location">
    <subcellularLocation>
        <location evidence="1 9">Cell membrane</location>
        <topology evidence="1 9">Multi-pass membrane protein</topology>
    </subcellularLocation>
</comment>
<dbReference type="SUPFAM" id="SSF161098">
    <property type="entry name" value="MetI-like"/>
    <property type="match status" value="1"/>
</dbReference>
<feature type="transmembrane region" description="Helical" evidence="9">
    <location>
        <begin position="273"/>
        <end position="294"/>
    </location>
</feature>
<keyword evidence="2 9" id="KW-0813">Transport</keyword>
<accession>A0AAN4ZYQ4</accession>
<name>A0AAN4ZYQ4_9RHOB</name>
<keyword evidence="5" id="KW-0571">Peptide transport</keyword>
<evidence type="ECO:0000259" key="10">
    <source>
        <dbReference type="PROSITE" id="PS50928"/>
    </source>
</evidence>
<evidence type="ECO:0000256" key="1">
    <source>
        <dbReference type="ARBA" id="ARBA00004651"/>
    </source>
</evidence>
<feature type="domain" description="ABC transmembrane type-1" evidence="10">
    <location>
        <begin position="100"/>
        <end position="295"/>
    </location>
</feature>
<feature type="transmembrane region" description="Helical" evidence="9">
    <location>
        <begin position="135"/>
        <end position="159"/>
    </location>
</feature>
<dbReference type="PROSITE" id="PS50928">
    <property type="entry name" value="ABC_TM1"/>
    <property type="match status" value="1"/>
</dbReference>
<feature type="transmembrane region" description="Helical" evidence="9">
    <location>
        <begin position="34"/>
        <end position="56"/>
    </location>
</feature>
<dbReference type="InterPro" id="IPR025966">
    <property type="entry name" value="OppC_N"/>
</dbReference>
<dbReference type="Proteomes" id="UP000634647">
    <property type="component" value="Unassembled WGS sequence"/>
</dbReference>
<feature type="transmembrane region" description="Helical" evidence="9">
    <location>
        <begin position="166"/>
        <end position="183"/>
    </location>
</feature>
<dbReference type="EMBL" id="FNOB01000005">
    <property type="protein sequence ID" value="SDW65207.1"/>
    <property type="molecule type" value="Genomic_DNA"/>
</dbReference>
<reference evidence="11" key="1">
    <citation type="journal article" date="2014" name="Int. J. Syst. Evol. Microbiol.">
        <title>Complete genome sequence of Corynebacterium casei LMG S-19264T (=DSM 44701T), isolated from a smear-ripened cheese.</title>
        <authorList>
            <consortium name="US DOE Joint Genome Institute (JGI-PGF)"/>
            <person name="Walter F."/>
            <person name="Albersmeier A."/>
            <person name="Kalinowski J."/>
            <person name="Ruckert C."/>
        </authorList>
    </citation>
    <scope>NUCLEOTIDE SEQUENCE</scope>
    <source>
        <strain evidence="11">CGMCC 1.10859</strain>
    </source>
</reference>
<evidence type="ECO:0000313" key="13">
    <source>
        <dbReference type="Proteomes" id="UP000199541"/>
    </source>
</evidence>
<evidence type="ECO:0000256" key="9">
    <source>
        <dbReference type="RuleBase" id="RU363032"/>
    </source>
</evidence>
<evidence type="ECO:0000313" key="14">
    <source>
        <dbReference type="Proteomes" id="UP000634647"/>
    </source>
</evidence>
<dbReference type="GO" id="GO:0055085">
    <property type="term" value="P:transmembrane transport"/>
    <property type="evidence" value="ECO:0007669"/>
    <property type="project" value="InterPro"/>
</dbReference>
<evidence type="ECO:0000256" key="8">
    <source>
        <dbReference type="ARBA" id="ARBA00023136"/>
    </source>
</evidence>
<dbReference type="GO" id="GO:0015031">
    <property type="term" value="P:protein transport"/>
    <property type="evidence" value="ECO:0007669"/>
    <property type="project" value="UniProtKB-KW"/>
</dbReference>
<keyword evidence="13" id="KW-1185">Reference proteome</keyword>
<dbReference type="RefSeq" id="WP_035843004.1">
    <property type="nucleotide sequence ID" value="NZ_BNAB01000004.1"/>
</dbReference>
<sequence>MTDKPPTPARAGRLGPALRRAFRPVAEARGFARAMLWSGAVLTGLFVLMALFAPWLSPYRFDQYRANGTDFPQLAPPSALHLLGTNVQSTDVLAQVIWGARTELMVVALALVFALTIGVPLGLIAGYFGGIFDRIMVLVMDAMFAIPSLLLALVIAFLLGSSITSGIVVAACAITIVYVPQYFRVLRNHVTSVREEPYVEAARAIGAGPFTILGKYIFFNVIQTIPVLATLNAADAILTLTGLGFLGYGVQPSQGAEWGYDVSRAVGDAASGIWWTTLFPGLAIVLLVTGLTLLGEGLNETLNPVLRQRAATRLKMEDLE</sequence>
<gene>
    <name evidence="11" type="ORF">GCM10008024_10930</name>
    <name evidence="12" type="ORF">SAMN05444006_105218</name>
</gene>
<keyword evidence="4 9" id="KW-0812">Transmembrane</keyword>
<dbReference type="AlphaFoldDB" id="A0AAN4ZYQ4"/>
<keyword evidence="8 9" id="KW-0472">Membrane</keyword>